<keyword evidence="10" id="KW-1185">Reference proteome</keyword>
<organism evidence="9 10">
    <name type="scientific">Novosphingobium flavum</name>
    <dbReference type="NCBI Taxonomy" id="1778672"/>
    <lineage>
        <taxon>Bacteria</taxon>
        <taxon>Pseudomonadati</taxon>
        <taxon>Pseudomonadota</taxon>
        <taxon>Alphaproteobacteria</taxon>
        <taxon>Sphingomonadales</taxon>
        <taxon>Sphingomonadaceae</taxon>
        <taxon>Novosphingobium</taxon>
    </lineage>
</organism>
<feature type="transmembrane region" description="Helical" evidence="8">
    <location>
        <begin position="431"/>
        <end position="451"/>
    </location>
</feature>
<dbReference type="Gene3D" id="3.30.70.1440">
    <property type="entry name" value="Multidrug efflux transporter AcrB pore domain"/>
    <property type="match status" value="1"/>
</dbReference>
<dbReference type="SUPFAM" id="SSF82693">
    <property type="entry name" value="Multidrug efflux transporter AcrB pore domain, PN1, PN2, PC1 and PC2 subdomains"/>
    <property type="match status" value="3"/>
</dbReference>
<evidence type="ECO:0000256" key="7">
    <source>
        <dbReference type="ARBA" id="ARBA00023136"/>
    </source>
</evidence>
<dbReference type="Gene3D" id="3.30.70.1430">
    <property type="entry name" value="Multidrug efflux transporter AcrB pore domain"/>
    <property type="match status" value="2"/>
</dbReference>
<dbReference type="InterPro" id="IPR027463">
    <property type="entry name" value="AcrB_DN_DC_subdom"/>
</dbReference>
<dbReference type="SUPFAM" id="SSF82866">
    <property type="entry name" value="Multidrug efflux transporter AcrB transmembrane domain"/>
    <property type="match status" value="2"/>
</dbReference>
<keyword evidence="6 8" id="KW-1133">Transmembrane helix</keyword>
<evidence type="ECO:0000313" key="9">
    <source>
        <dbReference type="EMBL" id="MBC2665264.1"/>
    </source>
</evidence>
<gene>
    <name evidence="9" type="ORF">H7F51_07015</name>
</gene>
<dbReference type="Gene3D" id="3.30.2090.10">
    <property type="entry name" value="Multidrug efflux transporter AcrB TolC docking domain, DN and DC subdomains"/>
    <property type="match status" value="2"/>
</dbReference>
<feature type="transmembrane region" description="Helical" evidence="8">
    <location>
        <begin position="980"/>
        <end position="998"/>
    </location>
</feature>
<feature type="transmembrane region" description="Helical" evidence="8">
    <location>
        <begin position="463"/>
        <end position="486"/>
    </location>
</feature>
<dbReference type="FunFam" id="1.20.1640.10:FF:000001">
    <property type="entry name" value="Efflux pump membrane transporter"/>
    <property type="match status" value="1"/>
</dbReference>
<protein>
    <submittedName>
        <fullName evidence="9">Efflux RND transporter permease subunit</fullName>
    </submittedName>
</protein>
<dbReference type="AlphaFoldDB" id="A0A7X1KL62"/>
<evidence type="ECO:0000256" key="5">
    <source>
        <dbReference type="ARBA" id="ARBA00022692"/>
    </source>
</evidence>
<feature type="transmembrane region" description="Helical" evidence="8">
    <location>
        <begin position="12"/>
        <end position="32"/>
    </location>
</feature>
<dbReference type="PANTHER" id="PTHR32063:SF34">
    <property type="entry name" value="MULTIDRUG RESISTANCE PROTEIN MDTC"/>
    <property type="match status" value="1"/>
</dbReference>
<dbReference type="Gene3D" id="3.30.70.1320">
    <property type="entry name" value="Multidrug efflux transporter AcrB pore domain like"/>
    <property type="match status" value="1"/>
</dbReference>
<proteinExistence type="predicted"/>
<keyword evidence="2" id="KW-0813">Transport</keyword>
<feature type="transmembrane region" description="Helical" evidence="8">
    <location>
        <begin position="917"/>
        <end position="943"/>
    </location>
</feature>
<evidence type="ECO:0000313" key="10">
    <source>
        <dbReference type="Proteomes" id="UP000566813"/>
    </source>
</evidence>
<dbReference type="EMBL" id="JACLAW010000004">
    <property type="protein sequence ID" value="MBC2665264.1"/>
    <property type="molecule type" value="Genomic_DNA"/>
</dbReference>
<dbReference type="PANTHER" id="PTHR32063">
    <property type="match status" value="1"/>
</dbReference>
<comment type="caution">
    <text evidence="9">The sequence shown here is derived from an EMBL/GenBank/DDBJ whole genome shotgun (WGS) entry which is preliminary data.</text>
</comment>
<evidence type="ECO:0000256" key="6">
    <source>
        <dbReference type="ARBA" id="ARBA00022989"/>
    </source>
</evidence>
<evidence type="ECO:0000256" key="1">
    <source>
        <dbReference type="ARBA" id="ARBA00004429"/>
    </source>
</evidence>
<evidence type="ECO:0000256" key="8">
    <source>
        <dbReference type="SAM" id="Phobius"/>
    </source>
</evidence>
<dbReference type="InterPro" id="IPR001036">
    <property type="entry name" value="Acrflvin-R"/>
</dbReference>
<dbReference type="Gene3D" id="1.20.1640.10">
    <property type="entry name" value="Multidrug efflux transporter AcrB transmembrane domain"/>
    <property type="match status" value="2"/>
</dbReference>
<dbReference type="RefSeq" id="WP_185663518.1">
    <property type="nucleotide sequence ID" value="NZ_JACLAW010000004.1"/>
</dbReference>
<dbReference type="PRINTS" id="PR00702">
    <property type="entry name" value="ACRIFLAVINRP"/>
</dbReference>
<dbReference type="GO" id="GO:0042910">
    <property type="term" value="F:xenobiotic transmembrane transporter activity"/>
    <property type="evidence" value="ECO:0007669"/>
    <property type="project" value="TreeGrafter"/>
</dbReference>
<accession>A0A7X1KL62</accession>
<feature type="transmembrane region" description="Helical" evidence="8">
    <location>
        <begin position="360"/>
        <end position="381"/>
    </location>
</feature>
<reference evidence="9 10" key="1">
    <citation type="submission" date="2020-08" db="EMBL/GenBank/DDBJ databases">
        <title>The genome sequence of type strain Novosphingobium flavum NBRC 111647.</title>
        <authorList>
            <person name="Liu Y."/>
        </authorList>
    </citation>
    <scope>NUCLEOTIDE SEQUENCE [LARGE SCALE GENOMIC DNA]</scope>
    <source>
        <strain evidence="9 10">NBRC 111647</strain>
    </source>
</reference>
<dbReference type="Pfam" id="PF00873">
    <property type="entry name" value="ACR_tran"/>
    <property type="match status" value="1"/>
</dbReference>
<dbReference type="GO" id="GO:0005886">
    <property type="term" value="C:plasma membrane"/>
    <property type="evidence" value="ECO:0007669"/>
    <property type="project" value="UniProtKB-SubCell"/>
</dbReference>
<dbReference type="FunFam" id="3.30.70.1430:FF:000001">
    <property type="entry name" value="Efflux pump membrane transporter"/>
    <property type="match status" value="1"/>
</dbReference>
<evidence type="ECO:0000256" key="2">
    <source>
        <dbReference type="ARBA" id="ARBA00022448"/>
    </source>
</evidence>
<evidence type="ECO:0000256" key="4">
    <source>
        <dbReference type="ARBA" id="ARBA00022519"/>
    </source>
</evidence>
<keyword evidence="3" id="KW-1003">Cell membrane</keyword>
<keyword evidence="5 8" id="KW-0812">Transmembrane</keyword>
<feature type="transmembrane region" description="Helical" evidence="8">
    <location>
        <begin position="878"/>
        <end position="897"/>
    </location>
</feature>
<comment type="subcellular location">
    <subcellularLocation>
        <location evidence="1">Cell inner membrane</location>
        <topology evidence="1">Multi-pass membrane protein</topology>
    </subcellularLocation>
</comment>
<feature type="transmembrane region" description="Helical" evidence="8">
    <location>
        <begin position="1010"/>
        <end position="1034"/>
    </location>
</feature>
<dbReference type="SUPFAM" id="SSF82714">
    <property type="entry name" value="Multidrug efflux transporter AcrB TolC docking domain, DN and DC subdomains"/>
    <property type="match status" value="2"/>
</dbReference>
<name>A0A7X1KL62_9SPHN</name>
<feature type="transmembrane region" description="Helical" evidence="8">
    <location>
        <begin position="336"/>
        <end position="353"/>
    </location>
</feature>
<sequence length="1060" mass="110850">MNLSAPFIARPVGTILLTIGLMLAGVAAFFSLPVAPLPQVDFPTIVVQASLPGASPQTMASTVAAPLEHRLGTIAGVSEMTSRSGVGSAQITLQFDLSRNIDGAASDVQAAINAARADLPATLKTNPSYRKMNPADAPILILTLTSETHTPSEVYDEVSNIVEQRLLQVSGVGNVELGGAALPSVRVELNPLALSRYGISLEDVRTALQSESANRPRGVIDAAGQSFQIYSDQPGLKASAYAGTVIAYRGGAAVRLSDVAEVSDGPEDIRTMGLFNGKKAVPIIISRQPGANIVATVDAIKAQLPGLQKALPADIKLAVANDRTTTIRASLHEVEVTLLIATLLVVLVVSLFLRSWRATLIPAAAVIASLLGTLGIMYLAGFSLDNLSLMALTVATGFVVDDAIVVVENIARHLEEGQRPLEAALRGAREVGFTVLSISLSLVAVFIPLIFMGGLVGRLFREFALTMSAAVAISLLVSLTLTPMLASRVLSEDEKEGRLMAHARRAFDWAQARYTVSLDWALANRGAVLLLLAGTVALNGYLIAVAPKGFFPSQDTGSLMGGIRADQSISFRDMQDKLGRIVTVIKADPAVSTVVAFSGGARAGGGFLFATLKPRGERPAIDDVIARLRPKLGRISGVTAFLNPVQDLQVGGRQSNSTYQYVLKADSAETLKDAATRLTDALKQQTDVLTDVDVDQQDAGADAFVNVDRDAAARLGVSTVAVDNALYDAFGQRQVANIYSGLNQYHVVMEAAEQFNGSPTALSNIYVPSTGVATASSKVAANASIAGAATGSAVSTTTRTMIPLSAFSTWSTGSTNANVNHTDGEPSATISFNLPAGASLGDASARIQQVQAGLHFPATVHGQFGGTAKVFQQSTGSMPLLILGALLTIYIVLGVLYESAIHPLTVLSSLPSAGVGAVFALIVTGGQFDLIALIGIILLIGIVKKNAIMIIDFALDAERSRGISSFAAIREASILRFRPILMTTLAAALGALPLAIGFGDGAELRRPLGIAIIGGLIASQFLTLLTTPVVYLALDRFRRRTGHESLLARHGDNSPEGAPA</sequence>
<evidence type="ECO:0000256" key="3">
    <source>
        <dbReference type="ARBA" id="ARBA00022475"/>
    </source>
</evidence>
<keyword evidence="4" id="KW-0997">Cell inner membrane</keyword>
<keyword evidence="7 8" id="KW-0472">Membrane</keyword>
<dbReference type="Proteomes" id="UP000566813">
    <property type="component" value="Unassembled WGS sequence"/>
</dbReference>